<dbReference type="GO" id="GO:0035091">
    <property type="term" value="F:phosphatidylinositol binding"/>
    <property type="evidence" value="ECO:0007669"/>
    <property type="project" value="InterPro"/>
</dbReference>
<evidence type="ECO:0000256" key="3">
    <source>
        <dbReference type="ARBA" id="ARBA00022771"/>
    </source>
</evidence>
<proteinExistence type="predicted"/>
<sequence>MINGDGDCKGLSEVATSDPLDSSSPWGIQNVDGSSIASSASSRYSSCGESEFERYCSANSAMGTPSMRSTITVFNDCTDSEFGYGRNFGFSDDGGLENFSLGGSERNSLDTNIVDYRNIELRDEATSEEPSTKYRSNGLDLYGTDELIDSLEANGEVLCWKVESTSDLLCSVDMTNRLEKGEGSKDEKEGFIIMKEVCELGTEVDAVLEEVTNEAVHAGCSEGSTVENDMKSGQRFEEPLLPCTVENESDGELEMEDDRSQNEYSGSEDSIYNFMHNNARVISEPNLANENPLLINSSVAFGSDDWNDFECETQGFSLKSSTEDSLQERKQHNLNSFALVVNGNPIGNGMMRTYGTQMLLDCQKDRASTNFPKKVNSSLGDCAIVPTIERPKEMVQVRDIPICKVQSFEELEDIANSTFLTEADSSYGVELDRDMKDIFVVNNQAGDADETAYNSECLVSNITEIGMGAEKFTLRPQMCAVDGNSVEEPQIPQTEDNSGIVNQGLDNQGLGNVVAKVDPLGDILTNRLSTHGSDCCEDMPHSSCIPESKGHLLPVELAKLELNDFYDEVVHEMEEILLESSDSPGARFTNRYKLSQSLPSLPLRDGGSTASISGINYSDPNNPENLKIDGVEVIGARQKRGDVSFSERLVGVKEYTVYKIRVWSGKKQWEVERRYRDFYSLYCQLKSSFADRGWSLPSPWSSVDNRSRKLFGSASPDIVAERSVLIQECLCSILESRFSSTNPSPLVWFLSSQESNSSSPTSDTVVPHTHANSSASDSQKLSSLGNSISLIVEIRPYKSTKQILELQHYTCAGCYRQFDDQKTLMKGFVQSFGWGKPRLCDYTSQMFCSSCHTNEMAVIPARVLHHWDFTRYPVSQLAKSYLDSIHDQPMLCVSAVNPSLFSKVPALLHVMGVRKKIGDMISYVRCPFRRSINRGLGFRRYLVESNDFFALRDLVDLSKGAFAVLPTILETVSRKILEHIEEKCLVCCDAGECGYLVRVSFLHHFEQQISREERFSILSNWRLFETEMERCPSCESLFHKPCFAKLTKCHCGSRLRADETGRLSRKVSHGLGTDGEENGAVYSFLGKSTSISPLRSLSGLFVKSVHTTNEHKDSENIILMGSLPTGSL</sequence>
<dbReference type="EnsemblPlants" id="MELO3C017091.2.1">
    <property type="protein sequence ID" value="MELO3C017091.2.1"/>
    <property type="gene ID" value="MELO3C017091.2"/>
</dbReference>
<dbReference type="SUPFAM" id="SSF64268">
    <property type="entry name" value="PX domain"/>
    <property type="match status" value="1"/>
</dbReference>
<keyword evidence="4" id="KW-0862">Zinc</keyword>
<name>A0A9I9DDK5_CUCME</name>
<evidence type="ECO:0000256" key="5">
    <source>
        <dbReference type="SAM" id="MobiDB-lite"/>
    </source>
</evidence>
<dbReference type="PANTHER" id="PTHR12326">
    <property type="entry name" value="PLECKSTRIN HOMOLOGY DOMAIN CONTAINING PROTEIN"/>
    <property type="match status" value="1"/>
</dbReference>
<dbReference type="Gene3D" id="3.30.1520.10">
    <property type="entry name" value="Phox-like domain"/>
    <property type="match status" value="1"/>
</dbReference>
<dbReference type="InterPro" id="IPR036871">
    <property type="entry name" value="PX_dom_sf"/>
</dbReference>
<evidence type="ECO:0000256" key="1">
    <source>
        <dbReference type="ARBA" id="ARBA00022723"/>
    </source>
</evidence>
<accession>A0A9I9DDK5</accession>
<reference evidence="7" key="1">
    <citation type="submission" date="2023-03" db="UniProtKB">
        <authorList>
            <consortium name="EnsemblPlants"/>
        </authorList>
    </citation>
    <scope>IDENTIFICATION</scope>
</reference>
<dbReference type="GO" id="GO:0016020">
    <property type="term" value="C:membrane"/>
    <property type="evidence" value="ECO:0007669"/>
    <property type="project" value="UniProtKB-ARBA"/>
</dbReference>
<feature type="compositionally biased region" description="Polar residues" evidence="5">
    <location>
        <begin position="19"/>
        <end position="29"/>
    </location>
</feature>
<keyword evidence="3" id="KW-0863">Zinc-finger</keyword>
<evidence type="ECO:0000256" key="2">
    <source>
        <dbReference type="ARBA" id="ARBA00022737"/>
    </source>
</evidence>
<keyword evidence="2" id="KW-0677">Repeat</keyword>
<evidence type="ECO:0000256" key="4">
    <source>
        <dbReference type="ARBA" id="ARBA00022833"/>
    </source>
</evidence>
<dbReference type="GO" id="GO:0008270">
    <property type="term" value="F:zinc ion binding"/>
    <property type="evidence" value="ECO:0007669"/>
    <property type="project" value="UniProtKB-KW"/>
</dbReference>
<dbReference type="Pfam" id="PF13901">
    <property type="entry name" value="RH_dom"/>
    <property type="match status" value="1"/>
</dbReference>
<dbReference type="GO" id="GO:0005768">
    <property type="term" value="C:endosome"/>
    <property type="evidence" value="ECO:0007669"/>
    <property type="project" value="UniProtKB-ARBA"/>
</dbReference>
<feature type="domain" description="PX" evidence="6">
    <location>
        <begin position="636"/>
        <end position="757"/>
    </location>
</feature>
<dbReference type="CDD" id="cd06093">
    <property type="entry name" value="PX_domain"/>
    <property type="match status" value="1"/>
</dbReference>
<feature type="region of interest" description="Disordered" evidence="5">
    <location>
        <begin position="757"/>
        <end position="781"/>
    </location>
</feature>
<feature type="region of interest" description="Disordered" evidence="5">
    <location>
        <begin position="1"/>
        <end position="29"/>
    </location>
</feature>
<dbReference type="InterPro" id="IPR051366">
    <property type="entry name" value="DEF8"/>
</dbReference>
<dbReference type="Gramene" id="MELO3C017091.2.1">
    <property type="protein sequence ID" value="MELO3C017091.2.1"/>
    <property type="gene ID" value="MELO3C017091.2"/>
</dbReference>
<evidence type="ECO:0000259" key="6">
    <source>
        <dbReference type="PROSITE" id="PS50195"/>
    </source>
</evidence>
<dbReference type="AlphaFoldDB" id="A0A9I9DDK5"/>
<dbReference type="Pfam" id="PF00787">
    <property type="entry name" value="PX"/>
    <property type="match status" value="1"/>
</dbReference>
<dbReference type="SMART" id="SM01175">
    <property type="entry name" value="DUF4206"/>
    <property type="match status" value="1"/>
</dbReference>
<dbReference type="InterPro" id="IPR025258">
    <property type="entry name" value="RH_dom"/>
</dbReference>
<dbReference type="PROSITE" id="PS50195">
    <property type="entry name" value="PX"/>
    <property type="match status" value="1"/>
</dbReference>
<dbReference type="PANTHER" id="PTHR12326:SF3">
    <property type="entry name" value="DIFFERENTIALLY EXPRESSED IN FDCP 8 HOMOLOG"/>
    <property type="match status" value="1"/>
</dbReference>
<organism evidence="7">
    <name type="scientific">Cucumis melo</name>
    <name type="common">Muskmelon</name>
    <dbReference type="NCBI Taxonomy" id="3656"/>
    <lineage>
        <taxon>Eukaryota</taxon>
        <taxon>Viridiplantae</taxon>
        <taxon>Streptophyta</taxon>
        <taxon>Embryophyta</taxon>
        <taxon>Tracheophyta</taxon>
        <taxon>Spermatophyta</taxon>
        <taxon>Magnoliopsida</taxon>
        <taxon>eudicotyledons</taxon>
        <taxon>Gunneridae</taxon>
        <taxon>Pentapetalae</taxon>
        <taxon>rosids</taxon>
        <taxon>fabids</taxon>
        <taxon>Cucurbitales</taxon>
        <taxon>Cucurbitaceae</taxon>
        <taxon>Benincaseae</taxon>
        <taxon>Cucumis</taxon>
    </lineage>
</organism>
<keyword evidence="1" id="KW-0479">Metal-binding</keyword>
<feature type="compositionally biased region" description="Basic and acidic residues" evidence="5">
    <location>
        <begin position="1"/>
        <end position="10"/>
    </location>
</feature>
<dbReference type="InterPro" id="IPR001683">
    <property type="entry name" value="PX_dom"/>
</dbReference>
<protein>
    <recommendedName>
        <fullName evidence="6">PX domain-containing protein</fullName>
    </recommendedName>
</protein>
<evidence type="ECO:0000313" key="7">
    <source>
        <dbReference type="EnsemblPlants" id="MELO3C017091.2.1"/>
    </source>
</evidence>